<sequence length="277" mass="31663">MLEELSKELKASLYARLSDPFLKAFTGSWIIWNWQPISIALLEDQSVTWRISYIISTYFPNCHARVLGTGIPVLTALLYTFVYPFAKFGIIKFTAWINGLMREAKEKYEGSYRLTAEQSQNIRRKYELELEQVRLVNQEEINVHQELSNELILYYRKANGFENNGSADIRQCSRQLSVGIWVSDSGRTHAEPVSNRALGTLGVVIKIIGQRYCITQNSGIVRDVFHDLIPNAAYYLDYTNPGHITNNLPRNESIKVGTALNETTLEIKLEHYAPNPV</sequence>
<dbReference type="Proteomes" id="UP000297762">
    <property type="component" value="Unassembled WGS sequence"/>
</dbReference>
<accession>A0A4R9K4V2</accession>
<proteinExistence type="predicted"/>
<evidence type="ECO:0000313" key="1">
    <source>
        <dbReference type="EMBL" id="TGL61182.1"/>
    </source>
</evidence>
<gene>
    <name evidence="1" type="ORF">EHQ64_11240</name>
</gene>
<dbReference type="RefSeq" id="WP_135649585.1">
    <property type="nucleotide sequence ID" value="NZ_RQGF01000027.1"/>
</dbReference>
<evidence type="ECO:0000313" key="2">
    <source>
        <dbReference type="Proteomes" id="UP000297762"/>
    </source>
</evidence>
<organism evidence="1 2">
    <name type="scientific">Leptospira sarikeiensis</name>
    <dbReference type="NCBI Taxonomy" id="2484943"/>
    <lineage>
        <taxon>Bacteria</taxon>
        <taxon>Pseudomonadati</taxon>
        <taxon>Spirochaetota</taxon>
        <taxon>Spirochaetia</taxon>
        <taxon>Leptospirales</taxon>
        <taxon>Leptospiraceae</taxon>
        <taxon>Leptospira</taxon>
    </lineage>
</organism>
<dbReference type="OrthoDB" id="676548at2"/>
<reference evidence="1" key="1">
    <citation type="journal article" date="2019" name="PLoS Negl. Trop. Dis.">
        <title>Revisiting the worldwide diversity of Leptospira species in the environment.</title>
        <authorList>
            <person name="Vincent A.T."/>
            <person name="Schiettekatte O."/>
            <person name="Bourhy P."/>
            <person name="Veyrier F.J."/>
            <person name="Picardeau M."/>
        </authorList>
    </citation>
    <scope>NUCLEOTIDE SEQUENCE [LARGE SCALE GENOMIC DNA]</scope>
    <source>
        <strain evidence="1">201702455</strain>
    </source>
</reference>
<dbReference type="AlphaFoldDB" id="A0A4R9K4V2"/>
<name>A0A4R9K4V2_9LEPT</name>
<protein>
    <submittedName>
        <fullName evidence="1">Uncharacterized protein</fullName>
    </submittedName>
</protein>
<comment type="caution">
    <text evidence="1">The sequence shown here is derived from an EMBL/GenBank/DDBJ whole genome shotgun (WGS) entry which is preliminary data.</text>
</comment>
<dbReference type="EMBL" id="RQGF01000027">
    <property type="protein sequence ID" value="TGL61182.1"/>
    <property type="molecule type" value="Genomic_DNA"/>
</dbReference>
<keyword evidence="2" id="KW-1185">Reference proteome</keyword>